<proteinExistence type="inferred from homology"/>
<comment type="caution">
    <text evidence="8">The sequence shown here is derived from an EMBL/GenBank/DDBJ whole genome shotgun (WGS) entry which is preliminary data.</text>
</comment>
<keyword evidence="4" id="KW-0274">FAD</keyword>
<dbReference type="AlphaFoldDB" id="A0A562S3H4"/>
<dbReference type="OrthoDB" id="312624at2"/>
<evidence type="ECO:0000256" key="6">
    <source>
        <dbReference type="ARBA" id="ARBA00023002"/>
    </source>
</evidence>
<dbReference type="InterPro" id="IPR051820">
    <property type="entry name" value="FAD-binding_MO"/>
</dbReference>
<dbReference type="Gene3D" id="3.50.50.60">
    <property type="entry name" value="FAD/NAD(P)-binding domain"/>
    <property type="match status" value="2"/>
</dbReference>
<dbReference type="Pfam" id="PF00743">
    <property type="entry name" value="FMO-like"/>
    <property type="match status" value="1"/>
</dbReference>
<keyword evidence="3" id="KW-0285">Flavoprotein</keyword>
<organism evidence="8 9">
    <name type="scientific">Bradyrhizobium huanghuaihaiense</name>
    <dbReference type="NCBI Taxonomy" id="990078"/>
    <lineage>
        <taxon>Bacteria</taxon>
        <taxon>Pseudomonadati</taxon>
        <taxon>Pseudomonadota</taxon>
        <taxon>Alphaproteobacteria</taxon>
        <taxon>Hyphomicrobiales</taxon>
        <taxon>Nitrobacteraceae</taxon>
        <taxon>Bradyrhizobium</taxon>
    </lineage>
</organism>
<dbReference type="GO" id="GO:0050661">
    <property type="term" value="F:NADP binding"/>
    <property type="evidence" value="ECO:0007669"/>
    <property type="project" value="InterPro"/>
</dbReference>
<evidence type="ECO:0000256" key="5">
    <source>
        <dbReference type="ARBA" id="ARBA00022857"/>
    </source>
</evidence>
<dbReference type="FunFam" id="3.50.50.60:FF:000228">
    <property type="entry name" value="FAD-containing monooxygenase EthA"/>
    <property type="match status" value="1"/>
</dbReference>
<keyword evidence="9" id="KW-1185">Reference proteome</keyword>
<dbReference type="EMBL" id="VLLA01000001">
    <property type="protein sequence ID" value="TWI75892.1"/>
    <property type="molecule type" value="Genomic_DNA"/>
</dbReference>
<sequence length="524" mass="59085">MPVAEETRRPVKDGHKNKQGIEATMNVAVRSHATTKQASEHFDVLIVGAGISGIGSAYHIEKQLPGTSYVILETQATFGGTWSTHRYPGIRSDSDLHTFGYSFKPWVGPPIATAEEILAYMSEVIDDNDIARHIRYKHQINSASWSSEQNLWTIEATTTDTGEAKTFTANFLWMCQGYYRHSEGYTPEWKGMDRFKGRIVHPQTWPDDIDLAGKKVVVIGSGATAATLVPNIADSCAHVTMLQRSPTYFRLGRNAIEIAEELRRLQVEEAWIHEIVRRKILFEQDAFTKLCLAKPEHVKKELIGQISAVLGPDYDVETHFTPSYRPWRQRIAFVPDADLFKGIASGKASVVTDEIECFVQNGIQLKSGKLLEADVVVTATGFNLSALGDIAFEIDGKPLAFGDTVTYRGMMFTGVPNLVWVFGYFRASWTLRVDLVADFVCRLLGHMKAKGKKKVEVSLRPEDHNMPILPWIDPENFNPGYIMRNMNLLPKRGDKPEWQHSQDYWTEKDEIPRTDLDDKAFVYG</sequence>
<dbReference type="GO" id="GO:0050660">
    <property type="term" value="F:flavin adenine dinucleotide binding"/>
    <property type="evidence" value="ECO:0007669"/>
    <property type="project" value="InterPro"/>
</dbReference>
<evidence type="ECO:0000256" key="3">
    <source>
        <dbReference type="ARBA" id="ARBA00022630"/>
    </source>
</evidence>
<evidence type="ECO:0000256" key="2">
    <source>
        <dbReference type="ARBA" id="ARBA00010139"/>
    </source>
</evidence>
<accession>A0A562S3H4</accession>
<name>A0A562S3H4_9BRAD</name>
<dbReference type="Pfam" id="PF13450">
    <property type="entry name" value="NAD_binding_8"/>
    <property type="match status" value="1"/>
</dbReference>
<dbReference type="InterPro" id="IPR020946">
    <property type="entry name" value="Flavin_mOase-like"/>
</dbReference>
<dbReference type="GO" id="GO:0004499">
    <property type="term" value="F:N,N-dimethylaniline monooxygenase activity"/>
    <property type="evidence" value="ECO:0007669"/>
    <property type="project" value="InterPro"/>
</dbReference>
<dbReference type="SUPFAM" id="SSF51905">
    <property type="entry name" value="FAD/NAD(P)-binding domain"/>
    <property type="match status" value="1"/>
</dbReference>
<comment type="cofactor">
    <cofactor evidence="1">
        <name>FAD</name>
        <dbReference type="ChEBI" id="CHEBI:57692"/>
    </cofactor>
</comment>
<comment type="similarity">
    <text evidence="2">Belongs to the FAD-binding monooxygenase family.</text>
</comment>
<evidence type="ECO:0000256" key="1">
    <source>
        <dbReference type="ARBA" id="ARBA00001974"/>
    </source>
</evidence>
<dbReference type="Proteomes" id="UP000316291">
    <property type="component" value="Unassembled WGS sequence"/>
</dbReference>
<keyword evidence="7" id="KW-0503">Monooxygenase</keyword>
<protein>
    <submittedName>
        <fullName evidence="8">Cation diffusion facilitator CzcD-associated flavoprotein CzcO</fullName>
    </submittedName>
</protein>
<keyword evidence="5" id="KW-0521">NADP</keyword>
<dbReference type="InterPro" id="IPR036188">
    <property type="entry name" value="FAD/NAD-bd_sf"/>
</dbReference>
<dbReference type="PANTHER" id="PTHR43872">
    <property type="entry name" value="MONOOXYGENASE, PUTATIVE (AFU_ORTHOLOGUE AFUA_8G02570)-RELATED"/>
    <property type="match status" value="1"/>
</dbReference>
<evidence type="ECO:0000313" key="9">
    <source>
        <dbReference type="Proteomes" id="UP000316291"/>
    </source>
</evidence>
<evidence type="ECO:0000313" key="8">
    <source>
        <dbReference type="EMBL" id="TWI75892.1"/>
    </source>
</evidence>
<evidence type="ECO:0000256" key="4">
    <source>
        <dbReference type="ARBA" id="ARBA00022827"/>
    </source>
</evidence>
<dbReference type="PANTHER" id="PTHR43872:SF1">
    <property type="entry name" value="MONOOXYGENASE, PUTATIVE (AFU_ORTHOLOGUE AFUA_8G02570)-RELATED"/>
    <property type="match status" value="1"/>
</dbReference>
<gene>
    <name evidence="8" type="ORF">IQ16_00123</name>
</gene>
<reference evidence="8 9" key="1">
    <citation type="journal article" date="2015" name="Stand. Genomic Sci.">
        <title>Genomic Encyclopedia of Bacterial and Archaeal Type Strains, Phase III: the genomes of soil and plant-associated and newly described type strains.</title>
        <authorList>
            <person name="Whitman W.B."/>
            <person name="Woyke T."/>
            <person name="Klenk H.P."/>
            <person name="Zhou Y."/>
            <person name="Lilburn T.G."/>
            <person name="Beck B.J."/>
            <person name="De Vos P."/>
            <person name="Vandamme P."/>
            <person name="Eisen J.A."/>
            <person name="Garrity G."/>
            <person name="Hugenholtz P."/>
            <person name="Kyrpides N.C."/>
        </authorList>
    </citation>
    <scope>NUCLEOTIDE SEQUENCE [LARGE SCALE GENOMIC DNA]</scope>
    <source>
        <strain evidence="8 9">CGMCC 1.10948</strain>
    </source>
</reference>
<keyword evidence="6" id="KW-0560">Oxidoreductase</keyword>
<evidence type="ECO:0000256" key="7">
    <source>
        <dbReference type="ARBA" id="ARBA00023033"/>
    </source>
</evidence>